<dbReference type="AlphaFoldDB" id="A0AAE3UHW8"/>
<dbReference type="RefSeq" id="WP_314513478.1">
    <property type="nucleotide sequence ID" value="NZ_JASJOU010000007.1"/>
</dbReference>
<evidence type="ECO:0000313" key="1">
    <source>
        <dbReference type="EMBL" id="MDJ1503043.1"/>
    </source>
</evidence>
<protein>
    <submittedName>
        <fullName evidence="1">Uncharacterized protein</fullName>
    </submittedName>
</protein>
<dbReference type="EMBL" id="JASJOU010000007">
    <property type="protein sequence ID" value="MDJ1503043.1"/>
    <property type="molecule type" value="Genomic_DNA"/>
</dbReference>
<dbReference type="Proteomes" id="UP001232063">
    <property type="component" value="Unassembled WGS sequence"/>
</dbReference>
<evidence type="ECO:0000313" key="2">
    <source>
        <dbReference type="Proteomes" id="UP001232063"/>
    </source>
</evidence>
<sequence>MESTIQLVLGLPFRLKLTGKLTYLPRVGEAIFLGKEGFEVISDKHPDKIAEIRNRIVDVIEKDAKLVLVITHIYHEFDEGGQDVFITVEKSDKIGRGYSVFEDITETLQLQEVRL</sequence>
<organism evidence="1 2">
    <name type="scientific">Xanthocytophaga agilis</name>
    <dbReference type="NCBI Taxonomy" id="3048010"/>
    <lineage>
        <taxon>Bacteria</taxon>
        <taxon>Pseudomonadati</taxon>
        <taxon>Bacteroidota</taxon>
        <taxon>Cytophagia</taxon>
        <taxon>Cytophagales</taxon>
        <taxon>Rhodocytophagaceae</taxon>
        <taxon>Xanthocytophaga</taxon>
    </lineage>
</organism>
<gene>
    <name evidence="1" type="ORF">QNI22_20405</name>
</gene>
<accession>A0AAE3UHW8</accession>
<keyword evidence="2" id="KW-1185">Reference proteome</keyword>
<proteinExistence type="predicted"/>
<name>A0AAE3UHW8_9BACT</name>
<reference evidence="1" key="1">
    <citation type="submission" date="2023-05" db="EMBL/GenBank/DDBJ databases">
        <authorList>
            <person name="Zhang X."/>
        </authorList>
    </citation>
    <scope>NUCLEOTIDE SEQUENCE</scope>
    <source>
        <strain evidence="1">BD1B2-1</strain>
    </source>
</reference>
<comment type="caution">
    <text evidence="1">The sequence shown here is derived from an EMBL/GenBank/DDBJ whole genome shotgun (WGS) entry which is preliminary data.</text>
</comment>